<dbReference type="Gene3D" id="3.30.450.20">
    <property type="entry name" value="PAS domain"/>
    <property type="match status" value="1"/>
</dbReference>
<reference evidence="5" key="1">
    <citation type="submission" date="2021-11" db="EMBL/GenBank/DDBJ databases">
        <title>BS-T2-15 a new species belonging to the Comamonadaceae family isolated from the soil of a French oak forest.</title>
        <authorList>
            <person name="Mieszkin S."/>
            <person name="Alain K."/>
        </authorList>
    </citation>
    <scope>NUCLEOTIDE SEQUENCE</scope>
    <source>
        <strain evidence="5">BS-T2-15</strain>
    </source>
</reference>
<dbReference type="SMART" id="SM00342">
    <property type="entry name" value="HTH_ARAC"/>
    <property type="match status" value="1"/>
</dbReference>
<protein>
    <submittedName>
        <fullName evidence="5">AraC family transcriptional regulator</fullName>
    </submittedName>
</protein>
<dbReference type="Proteomes" id="UP001139353">
    <property type="component" value="Unassembled WGS sequence"/>
</dbReference>
<keyword evidence="3" id="KW-0804">Transcription</keyword>
<keyword evidence="6" id="KW-1185">Reference proteome</keyword>
<evidence type="ECO:0000256" key="3">
    <source>
        <dbReference type="ARBA" id="ARBA00023163"/>
    </source>
</evidence>
<evidence type="ECO:0000313" key="5">
    <source>
        <dbReference type="EMBL" id="MCK9686017.1"/>
    </source>
</evidence>
<dbReference type="Pfam" id="PF12833">
    <property type="entry name" value="HTH_18"/>
    <property type="match status" value="1"/>
</dbReference>
<evidence type="ECO:0000256" key="1">
    <source>
        <dbReference type="ARBA" id="ARBA00023015"/>
    </source>
</evidence>
<keyword evidence="1" id="KW-0805">Transcription regulation</keyword>
<dbReference type="InterPro" id="IPR000014">
    <property type="entry name" value="PAS"/>
</dbReference>
<dbReference type="PROSITE" id="PS01124">
    <property type="entry name" value="HTH_ARAC_FAMILY_2"/>
    <property type="match status" value="1"/>
</dbReference>
<gene>
    <name evidence="5" type="ORF">LPC04_09890</name>
</gene>
<dbReference type="SUPFAM" id="SSF55785">
    <property type="entry name" value="PYP-like sensor domain (PAS domain)"/>
    <property type="match status" value="1"/>
</dbReference>
<dbReference type="EMBL" id="JAJLJH010000002">
    <property type="protein sequence ID" value="MCK9686017.1"/>
    <property type="molecule type" value="Genomic_DNA"/>
</dbReference>
<dbReference type="PRINTS" id="PR00032">
    <property type="entry name" value="HTHARAC"/>
</dbReference>
<feature type="domain" description="HTH araC/xylS-type" evidence="4">
    <location>
        <begin position="152"/>
        <end position="249"/>
    </location>
</feature>
<dbReference type="GO" id="GO:0003700">
    <property type="term" value="F:DNA-binding transcription factor activity"/>
    <property type="evidence" value="ECO:0007669"/>
    <property type="project" value="InterPro"/>
</dbReference>
<organism evidence="5 6">
    <name type="scientific">Scleromatobacter humisilvae</name>
    <dbReference type="NCBI Taxonomy" id="2897159"/>
    <lineage>
        <taxon>Bacteria</taxon>
        <taxon>Pseudomonadati</taxon>
        <taxon>Pseudomonadota</taxon>
        <taxon>Betaproteobacteria</taxon>
        <taxon>Burkholderiales</taxon>
        <taxon>Sphaerotilaceae</taxon>
        <taxon>Scleromatobacter</taxon>
    </lineage>
</organism>
<evidence type="ECO:0000256" key="2">
    <source>
        <dbReference type="ARBA" id="ARBA00023125"/>
    </source>
</evidence>
<dbReference type="InterPro" id="IPR013656">
    <property type="entry name" value="PAS_4"/>
</dbReference>
<dbReference type="InterPro" id="IPR035965">
    <property type="entry name" value="PAS-like_dom_sf"/>
</dbReference>
<dbReference type="Gene3D" id="1.10.10.60">
    <property type="entry name" value="Homeodomain-like"/>
    <property type="match status" value="1"/>
</dbReference>
<dbReference type="InterPro" id="IPR018060">
    <property type="entry name" value="HTH_AraC"/>
</dbReference>
<dbReference type="GO" id="GO:0043565">
    <property type="term" value="F:sequence-specific DNA binding"/>
    <property type="evidence" value="ECO:0007669"/>
    <property type="project" value="InterPro"/>
</dbReference>
<dbReference type="CDD" id="cd00130">
    <property type="entry name" value="PAS"/>
    <property type="match status" value="1"/>
</dbReference>
<comment type="caution">
    <text evidence="5">The sequence shown here is derived from an EMBL/GenBank/DDBJ whole genome shotgun (WGS) entry which is preliminary data.</text>
</comment>
<name>A0A9X1YKF5_9BURK</name>
<dbReference type="InterPro" id="IPR018062">
    <property type="entry name" value="HTH_AraC-typ_CS"/>
</dbReference>
<keyword evidence="2" id="KW-0238">DNA-binding</keyword>
<sequence>MHDLTAIPRLPLSMLERLFDTLPDVVFFAKDAEGRYTHANQTLLDRLRLTKRAQLVGRRTDELFPGGLGDRYREQDEAVLRGGAEIAGQLELHLYPNRAPGWCLTHKFAWREPGPAGSRRREQVVGLVGLSRDLATPGLSHATPPATYARVARVVERLQRDFAEPLQIGELAREAGLSIAQLERHVTQLYRVTPRQLLARARLDASLTLLSGDASIAAIAHACGYTDHSAFARQFRRSTGLSPRDWRAHRP</sequence>
<dbReference type="Pfam" id="PF08448">
    <property type="entry name" value="PAS_4"/>
    <property type="match status" value="1"/>
</dbReference>
<evidence type="ECO:0000259" key="4">
    <source>
        <dbReference type="PROSITE" id="PS01124"/>
    </source>
</evidence>
<proteinExistence type="predicted"/>
<evidence type="ECO:0000313" key="6">
    <source>
        <dbReference type="Proteomes" id="UP001139353"/>
    </source>
</evidence>
<dbReference type="PANTHER" id="PTHR46796">
    <property type="entry name" value="HTH-TYPE TRANSCRIPTIONAL ACTIVATOR RHAS-RELATED"/>
    <property type="match status" value="1"/>
</dbReference>
<dbReference type="InterPro" id="IPR020449">
    <property type="entry name" value="Tscrpt_reg_AraC-type_HTH"/>
</dbReference>
<dbReference type="RefSeq" id="WP_275682049.1">
    <property type="nucleotide sequence ID" value="NZ_JAJLJH010000002.1"/>
</dbReference>
<dbReference type="InterPro" id="IPR009057">
    <property type="entry name" value="Homeodomain-like_sf"/>
</dbReference>
<dbReference type="PANTHER" id="PTHR46796:SF13">
    <property type="entry name" value="HTH-TYPE TRANSCRIPTIONAL ACTIVATOR RHAS"/>
    <property type="match status" value="1"/>
</dbReference>
<dbReference type="SUPFAM" id="SSF46689">
    <property type="entry name" value="Homeodomain-like"/>
    <property type="match status" value="2"/>
</dbReference>
<dbReference type="AlphaFoldDB" id="A0A9X1YKF5"/>
<dbReference type="PROSITE" id="PS00041">
    <property type="entry name" value="HTH_ARAC_FAMILY_1"/>
    <property type="match status" value="1"/>
</dbReference>
<accession>A0A9X1YKF5</accession>
<dbReference type="InterPro" id="IPR050204">
    <property type="entry name" value="AraC_XylS_family_regulators"/>
</dbReference>